<dbReference type="Proteomes" id="UP000821837">
    <property type="component" value="Chromosome 5"/>
</dbReference>
<keyword evidence="3" id="KW-1185">Reference proteome</keyword>
<name>A0A9D4PSM7_RHISA</name>
<feature type="compositionally biased region" description="Basic and acidic residues" evidence="1">
    <location>
        <begin position="671"/>
        <end position="710"/>
    </location>
</feature>
<feature type="region of interest" description="Disordered" evidence="1">
    <location>
        <begin position="65"/>
        <end position="443"/>
    </location>
</feature>
<protein>
    <submittedName>
        <fullName evidence="2">Uncharacterized protein</fullName>
    </submittedName>
</protein>
<proteinExistence type="predicted"/>
<dbReference type="EMBL" id="JABSTV010001251">
    <property type="protein sequence ID" value="KAH7952350.1"/>
    <property type="molecule type" value="Genomic_DNA"/>
</dbReference>
<accession>A0A9D4PSM7</accession>
<feature type="compositionally biased region" description="Basic and acidic residues" evidence="1">
    <location>
        <begin position="185"/>
        <end position="215"/>
    </location>
</feature>
<comment type="caution">
    <text evidence="2">The sequence shown here is derived from an EMBL/GenBank/DDBJ whole genome shotgun (WGS) entry which is preliminary data.</text>
</comment>
<feature type="compositionally biased region" description="Basic and acidic residues" evidence="1">
    <location>
        <begin position="269"/>
        <end position="280"/>
    </location>
</feature>
<feature type="compositionally biased region" description="Basic and acidic residues" evidence="1">
    <location>
        <begin position="942"/>
        <end position="952"/>
    </location>
</feature>
<feature type="compositionally biased region" description="Low complexity" evidence="1">
    <location>
        <begin position="974"/>
        <end position="984"/>
    </location>
</feature>
<feature type="compositionally biased region" description="Basic and acidic residues" evidence="1">
    <location>
        <begin position="836"/>
        <end position="855"/>
    </location>
</feature>
<feature type="compositionally biased region" description="Basic and acidic residues" evidence="1">
    <location>
        <begin position="880"/>
        <end position="897"/>
    </location>
</feature>
<evidence type="ECO:0000313" key="3">
    <source>
        <dbReference type="Proteomes" id="UP000821837"/>
    </source>
</evidence>
<feature type="compositionally biased region" description="Basic and acidic residues" evidence="1">
    <location>
        <begin position="515"/>
        <end position="526"/>
    </location>
</feature>
<feature type="compositionally biased region" description="Polar residues" evidence="1">
    <location>
        <begin position="1094"/>
        <end position="1117"/>
    </location>
</feature>
<sequence>MCRMPHVVHSADVGYLLEGALLIAKRSGFTVIEPLEEDVQAGGRLRPLKNTRVLIARRHHCRMDKASAAEVSQPSAAQTAARSDDTAAAAASAKPTTTAADQAQIHHDPLQKTADAASAQVAASGATQEPAKPSPPQEAVGESGRTAPEPSVSAAGGGEKPVSPAKSPSLDEKKSSGDVPSTYPEPDRVSTEVPVKKPVMEDKTERAGPEKESHEVSPAAPVADRDGAVPSQEKQQKQAESDSSLAKEPAKKVEAVKDGANDKQTQADQKSHETAEEKPGAKSADATVVAGATHEEKRQAEASSGASDAAPSEQTKATSSATEAGVGKAENAKPPQAAGLSPETCKSVADAGTKPPQEHASPSGDAASLQPATNDAEDAKQPTPDDTRPESSIPPPPVYEAPSRTSSGKDEPKQPQEAGEDKRQKAQTPEPPAERLKGNGPVVATELQEVAESIMPTTACHTGTVETAYPDAIRKESAPREAYSSGASALNDLLDEEAIKAQLYPSEVEVSAPTKGEETKAEETKRPQSSANEAEKSAGDGHPSPTVPETKPDAKTNAKHEEARDESRVASGADEKAGDREEASVTQASQEETVIVSKEVTKEEKPDKVESEVHPSVPTTKQIEAPEKEDKAAGKVEKVDEPQNQVDTTSSEKPEAAPQESKVAETAPAKDSVEQKEEKTKEAATEEKQEKKTEGKVETVAKDDHTKEVAPCDAAQKPSEPAPAKEEATQVHGVAAESDKPSKEAERAHDDEAEKETSKPAASPEPGVSEKVPTQETGETVLKAKEADENVPKEVGRGPEELDVQELPPEESEKKDEIKTNEEAAKPAVTEAVSEPENKEGESKPEEGEPVEKPVSRAPEGATQDEASTAAESQEGVPEVTKDKAEVSEEAIVKTDEVPVTTAVKEEAEQPEPTDEGKREKAEEEVPESGDNASVEAATKSEAGEKEGEKPSSDLPASTDEATEQQPKGEGGEEAVTAAEAEPQATDEEKKDSEPAEESEKPAVEAASEAKTEETTDGAAPSELEPAPPAEAVKKKTGLPKSPSKRATGKGPPRTLDKKEPSAAADAKAKTPSSPKKPSSIQEKGGPSPKKTAPTKNGVTSPSKTARTPGSEQKSEL</sequence>
<feature type="compositionally biased region" description="Basic and acidic residues" evidence="1">
    <location>
        <begin position="550"/>
        <end position="583"/>
    </location>
</feature>
<feature type="compositionally biased region" description="Basic and acidic residues" evidence="1">
    <location>
        <begin position="987"/>
        <end position="1014"/>
    </location>
</feature>
<feature type="compositionally biased region" description="Basic and acidic residues" evidence="1">
    <location>
        <begin position="737"/>
        <end position="758"/>
    </location>
</feature>
<reference evidence="2" key="1">
    <citation type="journal article" date="2020" name="Cell">
        <title>Large-Scale Comparative Analyses of Tick Genomes Elucidate Their Genetic Diversity and Vector Capacities.</title>
        <authorList>
            <consortium name="Tick Genome and Microbiome Consortium (TIGMIC)"/>
            <person name="Jia N."/>
            <person name="Wang J."/>
            <person name="Shi W."/>
            <person name="Du L."/>
            <person name="Sun Y."/>
            <person name="Zhan W."/>
            <person name="Jiang J.F."/>
            <person name="Wang Q."/>
            <person name="Zhang B."/>
            <person name="Ji P."/>
            <person name="Bell-Sakyi L."/>
            <person name="Cui X.M."/>
            <person name="Yuan T.T."/>
            <person name="Jiang B.G."/>
            <person name="Yang W.F."/>
            <person name="Lam T.T."/>
            <person name="Chang Q.C."/>
            <person name="Ding S.J."/>
            <person name="Wang X.J."/>
            <person name="Zhu J.G."/>
            <person name="Ruan X.D."/>
            <person name="Zhao L."/>
            <person name="Wei J.T."/>
            <person name="Ye R.Z."/>
            <person name="Que T.C."/>
            <person name="Du C.H."/>
            <person name="Zhou Y.H."/>
            <person name="Cheng J.X."/>
            <person name="Dai P.F."/>
            <person name="Guo W.B."/>
            <person name="Han X.H."/>
            <person name="Huang E.J."/>
            <person name="Li L.F."/>
            <person name="Wei W."/>
            <person name="Gao Y.C."/>
            <person name="Liu J.Z."/>
            <person name="Shao H.Z."/>
            <person name="Wang X."/>
            <person name="Wang C.C."/>
            <person name="Yang T.C."/>
            <person name="Huo Q.B."/>
            <person name="Li W."/>
            <person name="Chen H.Y."/>
            <person name="Chen S.E."/>
            <person name="Zhou L.G."/>
            <person name="Ni X.B."/>
            <person name="Tian J.H."/>
            <person name="Sheng Y."/>
            <person name="Liu T."/>
            <person name="Pan Y.S."/>
            <person name="Xia L.Y."/>
            <person name="Li J."/>
            <person name="Zhao F."/>
            <person name="Cao W.C."/>
        </authorList>
    </citation>
    <scope>NUCLEOTIDE SEQUENCE</scope>
    <source>
        <strain evidence="2">Rsan-2018</strain>
    </source>
</reference>
<feature type="compositionally biased region" description="Low complexity" evidence="1">
    <location>
        <begin position="113"/>
        <end position="128"/>
    </location>
</feature>
<feature type="region of interest" description="Disordered" evidence="1">
    <location>
        <begin position="503"/>
        <end position="1117"/>
    </location>
</feature>
<feature type="compositionally biased region" description="Basic and acidic residues" evidence="1">
    <location>
        <begin position="782"/>
        <end position="800"/>
    </location>
</feature>
<feature type="compositionally biased region" description="Acidic residues" evidence="1">
    <location>
        <begin position="801"/>
        <end position="810"/>
    </location>
</feature>
<evidence type="ECO:0000256" key="1">
    <source>
        <dbReference type="SAM" id="MobiDB-lite"/>
    </source>
</evidence>
<feature type="compositionally biased region" description="Polar residues" evidence="1">
    <location>
        <begin position="301"/>
        <end position="322"/>
    </location>
</feature>
<dbReference type="VEuPathDB" id="VectorBase:RSAN_036151"/>
<evidence type="ECO:0000313" key="2">
    <source>
        <dbReference type="EMBL" id="KAH7952350.1"/>
    </source>
</evidence>
<feature type="compositionally biased region" description="Basic and acidic residues" evidence="1">
    <location>
        <begin position="599"/>
        <end position="613"/>
    </location>
</feature>
<feature type="compositionally biased region" description="Low complexity" evidence="1">
    <location>
        <begin position="75"/>
        <end position="101"/>
    </location>
</feature>
<feature type="compositionally biased region" description="Basic and acidic residues" evidence="1">
    <location>
        <begin position="377"/>
        <end position="389"/>
    </location>
</feature>
<feature type="compositionally biased region" description="Basic and acidic residues" evidence="1">
    <location>
        <begin position="915"/>
        <end position="924"/>
    </location>
</feature>
<reference evidence="2" key="2">
    <citation type="submission" date="2021-09" db="EMBL/GenBank/DDBJ databases">
        <authorList>
            <person name="Jia N."/>
            <person name="Wang J."/>
            <person name="Shi W."/>
            <person name="Du L."/>
            <person name="Sun Y."/>
            <person name="Zhan W."/>
            <person name="Jiang J."/>
            <person name="Wang Q."/>
            <person name="Zhang B."/>
            <person name="Ji P."/>
            <person name="Sakyi L.B."/>
            <person name="Cui X."/>
            <person name="Yuan T."/>
            <person name="Jiang B."/>
            <person name="Yang W."/>
            <person name="Lam T.T.-Y."/>
            <person name="Chang Q."/>
            <person name="Ding S."/>
            <person name="Wang X."/>
            <person name="Zhu J."/>
            <person name="Ruan X."/>
            <person name="Zhao L."/>
            <person name="Wei J."/>
            <person name="Que T."/>
            <person name="Du C."/>
            <person name="Cheng J."/>
            <person name="Dai P."/>
            <person name="Han X."/>
            <person name="Huang E."/>
            <person name="Gao Y."/>
            <person name="Liu J."/>
            <person name="Shao H."/>
            <person name="Ye R."/>
            <person name="Li L."/>
            <person name="Wei W."/>
            <person name="Wang X."/>
            <person name="Wang C."/>
            <person name="Huo Q."/>
            <person name="Li W."/>
            <person name="Guo W."/>
            <person name="Chen H."/>
            <person name="Chen S."/>
            <person name="Zhou L."/>
            <person name="Zhou L."/>
            <person name="Ni X."/>
            <person name="Tian J."/>
            <person name="Zhou Y."/>
            <person name="Sheng Y."/>
            <person name="Liu T."/>
            <person name="Pan Y."/>
            <person name="Xia L."/>
            <person name="Li J."/>
            <person name="Zhao F."/>
            <person name="Cao W."/>
        </authorList>
    </citation>
    <scope>NUCLEOTIDE SEQUENCE</scope>
    <source>
        <strain evidence="2">Rsan-2018</strain>
        <tissue evidence="2">Larvae</tissue>
    </source>
</reference>
<feature type="compositionally biased region" description="Basic and acidic residues" evidence="1">
    <location>
        <begin position="407"/>
        <end position="424"/>
    </location>
</feature>
<feature type="compositionally biased region" description="Basic residues" evidence="1">
    <location>
        <begin position="1035"/>
        <end position="1048"/>
    </location>
</feature>
<organism evidence="2 3">
    <name type="scientific">Rhipicephalus sanguineus</name>
    <name type="common">Brown dog tick</name>
    <name type="synonym">Ixodes sanguineus</name>
    <dbReference type="NCBI Taxonomy" id="34632"/>
    <lineage>
        <taxon>Eukaryota</taxon>
        <taxon>Metazoa</taxon>
        <taxon>Ecdysozoa</taxon>
        <taxon>Arthropoda</taxon>
        <taxon>Chelicerata</taxon>
        <taxon>Arachnida</taxon>
        <taxon>Acari</taxon>
        <taxon>Parasitiformes</taxon>
        <taxon>Ixodida</taxon>
        <taxon>Ixodoidea</taxon>
        <taxon>Ixodidae</taxon>
        <taxon>Rhipicephalinae</taxon>
        <taxon>Rhipicephalus</taxon>
        <taxon>Rhipicephalus</taxon>
    </lineage>
</organism>
<feature type="compositionally biased region" description="Basic and acidic residues" evidence="1">
    <location>
        <begin position="811"/>
        <end position="825"/>
    </location>
</feature>
<feature type="compositionally biased region" description="Basic and acidic residues" evidence="1">
    <location>
        <begin position="624"/>
        <end position="641"/>
    </location>
</feature>
<dbReference type="AlphaFoldDB" id="A0A9D4PSM7"/>
<feature type="compositionally biased region" description="Basic and acidic residues" evidence="1">
    <location>
        <begin position="248"/>
        <end position="261"/>
    </location>
</feature>
<gene>
    <name evidence="2" type="ORF">HPB52_022024</name>
</gene>
<feature type="compositionally biased region" description="Low complexity" evidence="1">
    <location>
        <begin position="1062"/>
        <end position="1080"/>
    </location>
</feature>